<evidence type="ECO:0000313" key="1">
    <source>
        <dbReference type="EMBL" id="NYR14807.1"/>
    </source>
</evidence>
<dbReference type="EMBL" id="JAAVJF010000001">
    <property type="protein sequence ID" value="NYR14807.1"/>
    <property type="molecule type" value="Genomic_DNA"/>
</dbReference>
<name>A0A7L4P8N1_9CREN</name>
<proteinExistence type="predicted"/>
<organism evidence="1 2">
    <name type="scientific">Pyrobaculum arsenaticum</name>
    <dbReference type="NCBI Taxonomy" id="121277"/>
    <lineage>
        <taxon>Archaea</taxon>
        <taxon>Thermoproteota</taxon>
        <taxon>Thermoprotei</taxon>
        <taxon>Thermoproteales</taxon>
        <taxon>Thermoproteaceae</taxon>
        <taxon>Pyrobaculum</taxon>
    </lineage>
</organism>
<accession>A0A7L4P8N1</accession>
<dbReference type="Proteomes" id="UP000554766">
    <property type="component" value="Unassembled WGS sequence"/>
</dbReference>
<reference evidence="1 2" key="1">
    <citation type="journal article" date="2020" name="Nat. Commun.">
        <title>The structures of two archaeal type IV pili illuminate evolutionary relationships.</title>
        <authorList>
            <person name="Wang F."/>
            <person name="Baquero D.P."/>
            <person name="Su Z."/>
            <person name="Beltran L.C."/>
            <person name="Prangishvili D."/>
            <person name="Krupovic M."/>
            <person name="Egelman E.H."/>
        </authorList>
    </citation>
    <scope>NUCLEOTIDE SEQUENCE [LARGE SCALE GENOMIC DNA]</scope>
    <source>
        <strain evidence="1 2">2GA</strain>
    </source>
</reference>
<keyword evidence="2" id="KW-1185">Reference proteome</keyword>
<dbReference type="RefSeq" id="WP_011900162.1">
    <property type="nucleotide sequence ID" value="NZ_JAAVJF010000001.1"/>
</dbReference>
<comment type="caution">
    <text evidence="1">The sequence shown here is derived from an EMBL/GenBank/DDBJ whole genome shotgun (WGS) entry which is preliminary data.</text>
</comment>
<dbReference type="GeneID" id="44139569"/>
<evidence type="ECO:0000313" key="2">
    <source>
        <dbReference type="Proteomes" id="UP000554766"/>
    </source>
</evidence>
<gene>
    <name evidence="1" type="ORF">HC235_02290</name>
</gene>
<protein>
    <submittedName>
        <fullName evidence="1">Uncharacterized protein</fullName>
    </submittedName>
</protein>
<sequence length="50" mass="5963">MQEGDEEERKRILDKAERGCIVTLTTDNLFAMAQYNETLLEWAVRIRNKY</sequence>
<dbReference type="AlphaFoldDB" id="A0A7L4P8N1"/>